<proteinExistence type="predicted"/>
<gene>
    <name evidence="2" type="ORF">LVJ94_11845</name>
</gene>
<evidence type="ECO:0000256" key="1">
    <source>
        <dbReference type="SAM" id="Phobius"/>
    </source>
</evidence>
<keyword evidence="1" id="KW-0812">Transmembrane</keyword>
<dbReference type="Proteomes" id="UP001374803">
    <property type="component" value="Chromosome"/>
</dbReference>
<evidence type="ECO:0000313" key="2">
    <source>
        <dbReference type="EMBL" id="WXB07922.1"/>
    </source>
</evidence>
<keyword evidence="1" id="KW-1133">Transmembrane helix</keyword>
<keyword evidence="3" id="KW-1185">Reference proteome</keyword>
<reference evidence="2" key="1">
    <citation type="submission" date="2021-12" db="EMBL/GenBank/DDBJ databases">
        <title>Discovery of the Pendulisporaceae a myxobacterial family with distinct sporulation behavior and unique specialized metabolism.</title>
        <authorList>
            <person name="Garcia R."/>
            <person name="Popoff A."/>
            <person name="Bader C.D."/>
            <person name="Loehr J."/>
            <person name="Walesch S."/>
            <person name="Walt C."/>
            <person name="Boldt J."/>
            <person name="Bunk B."/>
            <person name="Haeckl F.J.F.P.J."/>
            <person name="Gunesch A.P."/>
            <person name="Birkelbach J."/>
            <person name="Nuebel U."/>
            <person name="Pietschmann T."/>
            <person name="Bach T."/>
            <person name="Mueller R."/>
        </authorList>
    </citation>
    <scope>NUCLEOTIDE SEQUENCE</scope>
    <source>
        <strain evidence="2">MSr11367</strain>
    </source>
</reference>
<sequence>MLGIAISAAVVSLVALAIGLAGSGLTVQLAIVVALATASVAVASSIATWQMAHEGPRRLGRHHR</sequence>
<protein>
    <submittedName>
        <fullName evidence="2">Uncharacterized protein</fullName>
    </submittedName>
</protein>
<dbReference type="EMBL" id="CP089983">
    <property type="protein sequence ID" value="WXB07922.1"/>
    <property type="molecule type" value="Genomic_DNA"/>
</dbReference>
<organism evidence="2 3">
    <name type="scientific">Pendulispora rubella</name>
    <dbReference type="NCBI Taxonomy" id="2741070"/>
    <lineage>
        <taxon>Bacteria</taxon>
        <taxon>Pseudomonadati</taxon>
        <taxon>Myxococcota</taxon>
        <taxon>Myxococcia</taxon>
        <taxon>Myxococcales</taxon>
        <taxon>Sorangiineae</taxon>
        <taxon>Pendulisporaceae</taxon>
        <taxon>Pendulispora</taxon>
    </lineage>
</organism>
<name>A0ABZ2LAX5_9BACT</name>
<accession>A0ABZ2LAX5</accession>
<feature type="transmembrane region" description="Helical" evidence="1">
    <location>
        <begin position="27"/>
        <end position="49"/>
    </location>
</feature>
<keyword evidence="1" id="KW-0472">Membrane</keyword>
<dbReference type="RefSeq" id="WP_394837590.1">
    <property type="nucleotide sequence ID" value="NZ_CP089929.1"/>
</dbReference>
<evidence type="ECO:0000313" key="3">
    <source>
        <dbReference type="Proteomes" id="UP001374803"/>
    </source>
</evidence>